<dbReference type="Pfam" id="PF13855">
    <property type="entry name" value="LRR_8"/>
    <property type="match status" value="1"/>
</dbReference>
<protein>
    <submittedName>
        <fullName evidence="6">Uncharacterized protein</fullName>
    </submittedName>
</protein>
<feature type="signal peptide" evidence="5">
    <location>
        <begin position="1"/>
        <end position="18"/>
    </location>
</feature>
<feature type="chain" id="PRO_5043731172" evidence="5">
    <location>
        <begin position="19"/>
        <end position="310"/>
    </location>
</feature>
<dbReference type="PANTHER" id="PTHR45930:SF4">
    <property type="entry name" value="ADHESION G PROTEIN-COUPLED RECEPTOR A3"/>
    <property type="match status" value="1"/>
</dbReference>
<reference evidence="6 7" key="1">
    <citation type="journal article" date="2022" name="Nat. Ecol. Evol.">
        <title>A masculinizing supergene underlies an exaggerated male reproductive morph in a spider.</title>
        <authorList>
            <person name="Hendrickx F."/>
            <person name="De Corte Z."/>
            <person name="Sonet G."/>
            <person name="Van Belleghem S.M."/>
            <person name="Kostlbacher S."/>
            <person name="Vangestel C."/>
        </authorList>
    </citation>
    <scope>NUCLEOTIDE SEQUENCE [LARGE SCALE GENOMIC DNA]</scope>
    <source>
        <strain evidence="6">W744_W776</strain>
    </source>
</reference>
<dbReference type="Gene3D" id="3.80.10.10">
    <property type="entry name" value="Ribonuclease Inhibitor"/>
    <property type="match status" value="1"/>
</dbReference>
<name>A0AAV6VHU4_9ARAC</name>
<organism evidence="6 7">
    <name type="scientific">Oedothorax gibbosus</name>
    <dbReference type="NCBI Taxonomy" id="931172"/>
    <lineage>
        <taxon>Eukaryota</taxon>
        <taxon>Metazoa</taxon>
        <taxon>Ecdysozoa</taxon>
        <taxon>Arthropoda</taxon>
        <taxon>Chelicerata</taxon>
        <taxon>Arachnida</taxon>
        <taxon>Araneae</taxon>
        <taxon>Araneomorphae</taxon>
        <taxon>Entelegynae</taxon>
        <taxon>Araneoidea</taxon>
        <taxon>Linyphiidae</taxon>
        <taxon>Erigoninae</taxon>
        <taxon>Oedothorax</taxon>
    </lineage>
</organism>
<comment type="caution">
    <text evidence="6">The sequence shown here is derived from an EMBL/GenBank/DDBJ whole genome shotgun (WGS) entry which is preliminary data.</text>
</comment>
<accession>A0AAV6VHU4</accession>
<dbReference type="InterPro" id="IPR051963">
    <property type="entry name" value="Adhesion_GPCR_A"/>
</dbReference>
<evidence type="ECO:0000256" key="5">
    <source>
        <dbReference type="SAM" id="SignalP"/>
    </source>
</evidence>
<dbReference type="GO" id="GO:0007166">
    <property type="term" value="P:cell surface receptor signaling pathway"/>
    <property type="evidence" value="ECO:0007669"/>
    <property type="project" value="TreeGrafter"/>
</dbReference>
<dbReference type="Proteomes" id="UP000827092">
    <property type="component" value="Unassembled WGS sequence"/>
</dbReference>
<proteinExistence type="inferred from homology"/>
<evidence type="ECO:0000313" key="6">
    <source>
        <dbReference type="EMBL" id="KAG8195256.1"/>
    </source>
</evidence>
<dbReference type="InterPro" id="IPR032675">
    <property type="entry name" value="LRR_dom_sf"/>
</dbReference>
<sequence>MVLRAGLILCLAAALVSAERGCPYPEEIEPCTCKQHGEYVDIQCSNMYDTEELLRVFENARRYHFNKFTLMGSTLQYIPHEVFDDVEVKYMTMDNVTFRNTFDEVPSDPGLKELFARRVKVLAGWDWEKLSGFKNLERLIMLDMPLKKLSADFSPNVSKKLKYLSFQWCSIRKLKDDEFADFADLEEFELSQDAIVDIKRTMFPRRTKLRSLAVEYNKISAIPNDLFSDMPNLEYVAFKGNMISVLPEATFQPVMPHLRYLDVRANPIKCDCLLVWVLQYRHLNLSGKCYKPKALYDKNFYELKPDDILC</sequence>
<keyword evidence="2" id="KW-0433">Leucine-rich repeat</keyword>
<evidence type="ECO:0000256" key="4">
    <source>
        <dbReference type="ARBA" id="ARBA00023170"/>
    </source>
</evidence>
<dbReference type="SMART" id="SM00369">
    <property type="entry name" value="LRR_TYP"/>
    <property type="match status" value="2"/>
</dbReference>
<evidence type="ECO:0000256" key="1">
    <source>
        <dbReference type="ARBA" id="ARBA00007343"/>
    </source>
</evidence>
<dbReference type="GO" id="GO:0005886">
    <property type="term" value="C:plasma membrane"/>
    <property type="evidence" value="ECO:0007669"/>
    <property type="project" value="TreeGrafter"/>
</dbReference>
<dbReference type="AlphaFoldDB" id="A0AAV6VHU4"/>
<comment type="similarity">
    <text evidence="1">Belongs to the G-protein coupled receptor 2 family. Adhesion G-protein coupled receptor (ADGR) subfamily.</text>
</comment>
<evidence type="ECO:0000313" key="7">
    <source>
        <dbReference type="Proteomes" id="UP000827092"/>
    </source>
</evidence>
<dbReference type="InterPro" id="IPR003591">
    <property type="entry name" value="Leu-rich_rpt_typical-subtyp"/>
</dbReference>
<evidence type="ECO:0000256" key="3">
    <source>
        <dbReference type="ARBA" id="ARBA00022737"/>
    </source>
</evidence>
<dbReference type="PANTHER" id="PTHR45930">
    <property type="entry name" value="G-PROTEIN COUPLED RECEPTOR 124-LIKE PROTEIN"/>
    <property type="match status" value="1"/>
</dbReference>
<dbReference type="InterPro" id="IPR001611">
    <property type="entry name" value="Leu-rich_rpt"/>
</dbReference>
<dbReference type="SUPFAM" id="SSF52058">
    <property type="entry name" value="L domain-like"/>
    <property type="match status" value="1"/>
</dbReference>
<keyword evidence="4" id="KW-0675">Receptor</keyword>
<keyword evidence="3" id="KW-0677">Repeat</keyword>
<dbReference type="EMBL" id="JAFNEN010000090">
    <property type="protein sequence ID" value="KAG8195256.1"/>
    <property type="molecule type" value="Genomic_DNA"/>
</dbReference>
<keyword evidence="7" id="KW-1185">Reference proteome</keyword>
<keyword evidence="5" id="KW-0732">Signal</keyword>
<evidence type="ECO:0000256" key="2">
    <source>
        <dbReference type="ARBA" id="ARBA00022614"/>
    </source>
</evidence>
<gene>
    <name evidence="6" type="ORF">JTE90_028407</name>
</gene>